<feature type="compositionally biased region" description="Low complexity" evidence="1">
    <location>
        <begin position="321"/>
        <end position="338"/>
    </location>
</feature>
<dbReference type="InterPro" id="IPR016024">
    <property type="entry name" value="ARM-type_fold"/>
</dbReference>
<evidence type="ECO:0000313" key="3">
    <source>
        <dbReference type="Proteomes" id="UP000179807"/>
    </source>
</evidence>
<dbReference type="AlphaFoldDB" id="A0A1J4KYW2"/>
<dbReference type="SUPFAM" id="SSF48371">
    <property type="entry name" value="ARM repeat"/>
    <property type="match status" value="1"/>
</dbReference>
<feature type="compositionally biased region" description="Polar residues" evidence="1">
    <location>
        <begin position="339"/>
        <end position="348"/>
    </location>
</feature>
<feature type="compositionally biased region" description="Basic and acidic residues" evidence="1">
    <location>
        <begin position="36"/>
        <end position="59"/>
    </location>
</feature>
<evidence type="ECO:0000313" key="2">
    <source>
        <dbReference type="EMBL" id="OHT16346.1"/>
    </source>
</evidence>
<dbReference type="RefSeq" id="XP_068369482.1">
    <property type="nucleotide sequence ID" value="XM_068514006.1"/>
</dbReference>
<gene>
    <name evidence="2" type="ORF">TRFO_41843</name>
</gene>
<dbReference type="GeneID" id="94848710"/>
<dbReference type="VEuPathDB" id="TrichDB:TRFO_41843"/>
<proteinExistence type="predicted"/>
<dbReference type="Proteomes" id="UP000179807">
    <property type="component" value="Unassembled WGS sequence"/>
</dbReference>
<name>A0A1J4KYW2_9EUKA</name>
<dbReference type="EMBL" id="MLAK01000115">
    <property type="protein sequence ID" value="OHT16346.1"/>
    <property type="molecule type" value="Genomic_DNA"/>
</dbReference>
<protein>
    <submittedName>
        <fullName evidence="2">Uncharacterized protein</fullName>
    </submittedName>
</protein>
<evidence type="ECO:0000256" key="1">
    <source>
        <dbReference type="SAM" id="MobiDB-lite"/>
    </source>
</evidence>
<keyword evidence="3" id="KW-1185">Reference proteome</keyword>
<feature type="region of interest" description="Disordered" evidence="1">
    <location>
        <begin position="313"/>
        <end position="349"/>
    </location>
</feature>
<sequence length="674" mass="78439">MEYKYSFTELLEIGNNVAIPESLFAKEALAKIKRLTQERKVPKNPDRYPHSHKNSDRYSYKRQAPAVAIERNANSFTSNQEMDELGLIDRNSLEFRYQNAQQSFNKLTTKNFSKVAKEMLSSDIGPENIAKIVVGSTISSADDEPEKSQFWDIWAKFLKELKQKDPQNQATIVKKSFEVLDNLVKKPIVNKTQLLFFQSAGCWISTLLKAEYIKSVEYCQYMYRVMTEVRAANKKCVYEYAIEIIASSLAVSGSIFDLAKPEPDFNCSFLFSFLYRTMHLTSGYLHFHVKDLFELRDNNWDKQQLKRSIQRQKRLVQQSQNANTTPTKTPTKRYNNNYSKTSTDSNSKGVDEAAISEEWNLQFSVFNQSPDDYSVPEERKNKNVDVGTKIIFSLLTKQTAKNKEQYGQFVTAVMKGIFPQKEKFIDVMKKLKRDFRQDFASEEDIIRSEYHKRFYSSIAQYLASSPNMTYFNYLKTLLDIYLYKGTGISNSIDDILLPIPSLFFKFVSDKYFQMNQESEEELTIEQSNQLLNLFPNDEILNKMVFPRNDTKDDYYHLTMNMVSCVNLDEVETILNSNKKNTDYTPSEITLVLYDKFYQIFETHQDDPPKTDVISKFRDENTNSLISFILGAMNEKSRDNCIESVLLYINENDSFISKDEIEIILKYIKDDVIGK</sequence>
<reference evidence="2" key="1">
    <citation type="submission" date="2016-10" db="EMBL/GenBank/DDBJ databases">
        <authorList>
            <person name="Benchimol M."/>
            <person name="Almeida L.G."/>
            <person name="Vasconcelos A.T."/>
            <person name="Perreira-Neves A."/>
            <person name="Rosa I.A."/>
            <person name="Tasca T."/>
            <person name="Bogo M.R."/>
            <person name="de Souza W."/>
        </authorList>
    </citation>
    <scope>NUCLEOTIDE SEQUENCE [LARGE SCALE GENOMIC DNA]</scope>
    <source>
        <strain evidence="2">K</strain>
    </source>
</reference>
<dbReference type="Gene3D" id="1.25.40.180">
    <property type="match status" value="1"/>
</dbReference>
<comment type="caution">
    <text evidence="2">The sequence shown here is derived from an EMBL/GenBank/DDBJ whole genome shotgun (WGS) entry which is preliminary data.</text>
</comment>
<organism evidence="2 3">
    <name type="scientific">Tritrichomonas foetus</name>
    <dbReference type="NCBI Taxonomy" id="1144522"/>
    <lineage>
        <taxon>Eukaryota</taxon>
        <taxon>Metamonada</taxon>
        <taxon>Parabasalia</taxon>
        <taxon>Tritrichomonadida</taxon>
        <taxon>Tritrichomonadidae</taxon>
        <taxon>Tritrichomonas</taxon>
    </lineage>
</organism>
<feature type="region of interest" description="Disordered" evidence="1">
    <location>
        <begin position="36"/>
        <end position="60"/>
    </location>
</feature>
<accession>A0A1J4KYW2</accession>